<feature type="compositionally biased region" description="Polar residues" evidence="6">
    <location>
        <begin position="122"/>
        <end position="136"/>
    </location>
</feature>
<dbReference type="PANTHER" id="PTHR31003:SF3">
    <property type="entry name" value="HOMEODOMAIN-LIKE SUPERFAMILY PROTEIN-RELATED"/>
    <property type="match status" value="1"/>
</dbReference>
<dbReference type="EMBL" id="JACEIK010000147">
    <property type="protein sequence ID" value="MCD7450868.1"/>
    <property type="molecule type" value="Genomic_DNA"/>
</dbReference>
<comment type="caution">
    <text evidence="8">The sequence shown here is derived from an EMBL/GenBank/DDBJ whole genome shotgun (WGS) entry which is preliminary data.</text>
</comment>
<keyword evidence="3" id="KW-0238">DNA-binding</keyword>
<reference evidence="8 9" key="1">
    <citation type="journal article" date="2021" name="BMC Genomics">
        <title>Datura genome reveals duplications of psychoactive alkaloid biosynthetic genes and high mutation rate following tissue culture.</title>
        <authorList>
            <person name="Rajewski A."/>
            <person name="Carter-House D."/>
            <person name="Stajich J."/>
            <person name="Litt A."/>
        </authorList>
    </citation>
    <scope>NUCLEOTIDE SEQUENCE [LARGE SCALE GENOMIC DNA]</scope>
    <source>
        <strain evidence="8">AR-01</strain>
    </source>
</reference>
<organism evidence="8 9">
    <name type="scientific">Datura stramonium</name>
    <name type="common">Jimsonweed</name>
    <name type="synonym">Common thornapple</name>
    <dbReference type="NCBI Taxonomy" id="4076"/>
    <lineage>
        <taxon>Eukaryota</taxon>
        <taxon>Viridiplantae</taxon>
        <taxon>Streptophyta</taxon>
        <taxon>Embryophyta</taxon>
        <taxon>Tracheophyta</taxon>
        <taxon>Spermatophyta</taxon>
        <taxon>Magnoliopsida</taxon>
        <taxon>eudicotyledons</taxon>
        <taxon>Gunneridae</taxon>
        <taxon>Pentapetalae</taxon>
        <taxon>asterids</taxon>
        <taxon>lamiids</taxon>
        <taxon>Solanales</taxon>
        <taxon>Solanaceae</taxon>
        <taxon>Solanoideae</taxon>
        <taxon>Datureae</taxon>
        <taxon>Datura</taxon>
    </lineage>
</organism>
<keyword evidence="9" id="KW-1185">Reference proteome</keyword>
<evidence type="ECO:0000259" key="7">
    <source>
        <dbReference type="PROSITE" id="PS51294"/>
    </source>
</evidence>
<keyword evidence="2" id="KW-0805">Transcription regulation</keyword>
<dbReference type="NCBIfam" id="TIGR01557">
    <property type="entry name" value="myb_SHAQKYF"/>
    <property type="match status" value="1"/>
</dbReference>
<dbReference type="InterPro" id="IPR044787">
    <property type="entry name" value="HHO5-like"/>
</dbReference>
<keyword evidence="5" id="KW-0539">Nucleus</keyword>
<dbReference type="InterPro" id="IPR006447">
    <property type="entry name" value="Myb_dom_plants"/>
</dbReference>
<dbReference type="InterPro" id="IPR017930">
    <property type="entry name" value="Myb_dom"/>
</dbReference>
<dbReference type="Pfam" id="PF00249">
    <property type="entry name" value="Myb_DNA-binding"/>
    <property type="match status" value="1"/>
</dbReference>
<evidence type="ECO:0000313" key="9">
    <source>
        <dbReference type="Proteomes" id="UP000823775"/>
    </source>
</evidence>
<evidence type="ECO:0000256" key="1">
    <source>
        <dbReference type="ARBA" id="ARBA00004123"/>
    </source>
</evidence>
<dbReference type="PROSITE" id="PS51294">
    <property type="entry name" value="HTH_MYB"/>
    <property type="match status" value="1"/>
</dbReference>
<protein>
    <recommendedName>
        <fullName evidence="7">HTH myb-type domain-containing protein</fullName>
    </recommendedName>
</protein>
<evidence type="ECO:0000256" key="5">
    <source>
        <dbReference type="ARBA" id="ARBA00023242"/>
    </source>
</evidence>
<dbReference type="Gene3D" id="1.10.10.60">
    <property type="entry name" value="Homeodomain-like"/>
    <property type="match status" value="1"/>
</dbReference>
<dbReference type="Proteomes" id="UP000823775">
    <property type="component" value="Unassembled WGS sequence"/>
</dbReference>
<dbReference type="InterPro" id="IPR058673">
    <property type="entry name" value="HHO5-like_N"/>
</dbReference>
<feature type="compositionally biased region" description="Low complexity" evidence="6">
    <location>
        <begin position="350"/>
        <end position="362"/>
    </location>
</feature>
<evidence type="ECO:0000256" key="6">
    <source>
        <dbReference type="SAM" id="MobiDB-lite"/>
    </source>
</evidence>
<gene>
    <name evidence="8" type="ORF">HAX54_008842</name>
</gene>
<evidence type="ECO:0000256" key="3">
    <source>
        <dbReference type="ARBA" id="ARBA00023125"/>
    </source>
</evidence>
<dbReference type="InterPro" id="IPR009057">
    <property type="entry name" value="Homeodomain-like_sf"/>
</dbReference>
<feature type="compositionally biased region" description="Basic and acidic residues" evidence="6">
    <location>
        <begin position="102"/>
        <end position="120"/>
    </location>
</feature>
<feature type="domain" description="HTH myb-type" evidence="7">
    <location>
        <begin position="260"/>
        <end position="320"/>
    </location>
</feature>
<feature type="compositionally biased region" description="Basic and acidic residues" evidence="6">
    <location>
        <begin position="141"/>
        <end position="159"/>
    </location>
</feature>
<evidence type="ECO:0000256" key="2">
    <source>
        <dbReference type="ARBA" id="ARBA00023015"/>
    </source>
</evidence>
<dbReference type="Pfam" id="PF26575">
    <property type="entry name" value="HHO5_N"/>
    <property type="match status" value="1"/>
</dbReference>
<name>A0ABS8RWD0_DATST</name>
<sequence>MGSIPPELSLDCRPTFFPTSITDFLRQLTLIRSVPDKLSQIDDYITRLEDEMRKIDAFKRELPLCVLLVKDAIVALRAESMQYRKSRTEPVLEEFIPLKKSSHEDTKAETTKDKDSREKMSWMSSVQLWNSESHCQNTDEENNKHPSKSELKDTQRSPEEANSSVTEDPFQSCKNMNVGKTFSPFKGFSGFSVTAVRKENKDELPGVPGLSLHTPGITKLREDAVTSGLNSKHNGSRGGLSSVAGCQSNIRTGSLAQQQSARKQRRCWSPELHRRFVDALQQLGGSQVATPKQIRELMQVDGLTNDEVKSHLQKYRLHTRRLPNSQTQPANQSGVALGNLWMSQGQYGESSKQCSSQSASPQGPLHLAGSSRGTSTTVGDSMEEEDDVKSESHSWKNHVHTSGKIDV</sequence>
<comment type="subcellular location">
    <subcellularLocation>
        <location evidence="1">Nucleus</location>
    </subcellularLocation>
</comment>
<keyword evidence="4" id="KW-0804">Transcription</keyword>
<dbReference type="InterPro" id="IPR001005">
    <property type="entry name" value="SANT/Myb"/>
</dbReference>
<accession>A0ABS8RWD0</accession>
<evidence type="ECO:0000256" key="4">
    <source>
        <dbReference type="ARBA" id="ARBA00023163"/>
    </source>
</evidence>
<dbReference type="SUPFAM" id="SSF46689">
    <property type="entry name" value="Homeodomain-like"/>
    <property type="match status" value="1"/>
</dbReference>
<feature type="region of interest" description="Disordered" evidence="6">
    <location>
        <begin position="102"/>
        <end position="173"/>
    </location>
</feature>
<proteinExistence type="predicted"/>
<feature type="region of interest" description="Disordered" evidence="6">
    <location>
        <begin position="348"/>
        <end position="407"/>
    </location>
</feature>
<dbReference type="PANTHER" id="PTHR31003">
    <property type="entry name" value="MYB FAMILY TRANSCRIPTION FACTOR"/>
    <property type="match status" value="1"/>
</dbReference>
<evidence type="ECO:0000313" key="8">
    <source>
        <dbReference type="EMBL" id="MCD7450868.1"/>
    </source>
</evidence>